<dbReference type="AlphaFoldDB" id="A0A8J6UGT5"/>
<comment type="caution">
    <text evidence="2">The sequence shown here is derived from an EMBL/GenBank/DDBJ whole genome shotgun (WGS) entry which is preliminary data.</text>
</comment>
<sequence>MKFIRFILWVVLALILVVMIDQLAIKRHFTTPVLKEVQVFYRDFRSRLLTLGRTDDRIGQTIEVQKDFSDEEASSRYIYVDAAGVLHFADSLNQVPPAYRQSAQRLAP</sequence>
<keyword evidence="1" id="KW-0472">Membrane</keyword>
<evidence type="ECO:0000313" key="2">
    <source>
        <dbReference type="EMBL" id="MBD1400333.1"/>
    </source>
</evidence>
<evidence type="ECO:0000256" key="1">
    <source>
        <dbReference type="SAM" id="Phobius"/>
    </source>
</evidence>
<name>A0A8J6UGT5_9BACT</name>
<protein>
    <submittedName>
        <fullName evidence="2">Uncharacterized protein</fullName>
    </submittedName>
</protein>
<accession>A0A8J6UGT5</accession>
<dbReference type="Proteomes" id="UP000632828">
    <property type="component" value="Unassembled WGS sequence"/>
</dbReference>
<proteinExistence type="predicted"/>
<dbReference type="RefSeq" id="WP_191154716.1">
    <property type="nucleotide sequence ID" value="NZ_JACWUN010000006.1"/>
</dbReference>
<keyword evidence="1" id="KW-1133">Transmembrane helix</keyword>
<reference evidence="2" key="1">
    <citation type="submission" date="2020-09" db="EMBL/GenBank/DDBJ databases">
        <title>Pelobacter alkaliphilus sp. nov., a novel anaerobic arsenate-reducing bacterium from terrestrial mud volcano.</title>
        <authorList>
            <person name="Khomyakova M.A."/>
            <person name="Merkel A.Y."/>
            <person name="Slobodkin A.I."/>
        </authorList>
    </citation>
    <scope>NUCLEOTIDE SEQUENCE</scope>
    <source>
        <strain evidence="2">M08fum</strain>
    </source>
</reference>
<gene>
    <name evidence="2" type="ORF">ICT70_06590</name>
</gene>
<keyword evidence="3" id="KW-1185">Reference proteome</keyword>
<dbReference type="EMBL" id="JACWUN010000006">
    <property type="protein sequence ID" value="MBD1400333.1"/>
    <property type="molecule type" value="Genomic_DNA"/>
</dbReference>
<evidence type="ECO:0000313" key="3">
    <source>
        <dbReference type="Proteomes" id="UP000632828"/>
    </source>
</evidence>
<keyword evidence="1" id="KW-0812">Transmembrane</keyword>
<feature type="transmembrane region" description="Helical" evidence="1">
    <location>
        <begin position="6"/>
        <end position="25"/>
    </location>
</feature>
<organism evidence="2 3">
    <name type="scientific">Pelovirga terrestris</name>
    <dbReference type="NCBI Taxonomy" id="2771352"/>
    <lineage>
        <taxon>Bacteria</taxon>
        <taxon>Pseudomonadati</taxon>
        <taxon>Thermodesulfobacteriota</taxon>
        <taxon>Desulfuromonadia</taxon>
        <taxon>Geobacterales</taxon>
        <taxon>Geobacteraceae</taxon>
        <taxon>Pelovirga</taxon>
    </lineage>
</organism>